<feature type="coiled-coil region" evidence="2">
    <location>
        <begin position="313"/>
        <end position="340"/>
    </location>
</feature>
<evidence type="ECO:0000313" key="3">
    <source>
        <dbReference type="EMBL" id="SHJ47506.1"/>
    </source>
</evidence>
<dbReference type="GO" id="GO:0016787">
    <property type="term" value="F:hydrolase activity"/>
    <property type="evidence" value="ECO:0007669"/>
    <property type="project" value="InterPro"/>
</dbReference>
<proteinExistence type="predicted"/>
<dbReference type="STRING" id="1123349.SAMN02744037_00129"/>
<dbReference type="RefSeq" id="WP_072886482.1">
    <property type="nucleotide sequence ID" value="NZ_FRAE01000005.1"/>
</dbReference>
<dbReference type="PANTHER" id="PTHR42994:SF2">
    <property type="entry name" value="PEPTIDASE"/>
    <property type="match status" value="1"/>
</dbReference>
<accession>A0A1M6JLF6</accession>
<evidence type="ECO:0000256" key="1">
    <source>
        <dbReference type="ARBA" id="ARBA00001947"/>
    </source>
</evidence>
<protein>
    <submittedName>
        <fullName evidence="3">Arginine utilization protein RocB</fullName>
    </submittedName>
</protein>
<dbReference type="PIRSF" id="PIRSF010386">
    <property type="entry name" value="RocB"/>
    <property type="match status" value="1"/>
</dbReference>
<dbReference type="InterPro" id="IPR002933">
    <property type="entry name" value="Peptidase_M20"/>
</dbReference>
<reference evidence="4" key="1">
    <citation type="submission" date="2016-11" db="EMBL/GenBank/DDBJ databases">
        <authorList>
            <person name="Varghese N."/>
            <person name="Submissions S."/>
        </authorList>
    </citation>
    <scope>NUCLEOTIDE SEQUENCE [LARGE SCALE GENOMIC DNA]</scope>
    <source>
        <strain evidence="4">DSM 15518</strain>
    </source>
</reference>
<evidence type="ECO:0000313" key="4">
    <source>
        <dbReference type="Proteomes" id="UP000242497"/>
    </source>
</evidence>
<name>A0A1M6JLF6_9FIRM</name>
<comment type="cofactor">
    <cofactor evidence="1">
        <name>Zn(2+)</name>
        <dbReference type="ChEBI" id="CHEBI:29105"/>
    </cofactor>
</comment>
<dbReference type="SUPFAM" id="SSF53187">
    <property type="entry name" value="Zn-dependent exopeptidases"/>
    <property type="match status" value="1"/>
</dbReference>
<dbReference type="EMBL" id="FRAE01000005">
    <property type="protein sequence ID" value="SHJ47506.1"/>
    <property type="molecule type" value="Genomic_DNA"/>
</dbReference>
<dbReference type="OrthoDB" id="9815360at2"/>
<dbReference type="Gene3D" id="3.40.630.10">
    <property type="entry name" value="Zn peptidases"/>
    <property type="match status" value="1"/>
</dbReference>
<dbReference type="AlphaFoldDB" id="A0A1M6JLF6"/>
<dbReference type="Pfam" id="PF01546">
    <property type="entry name" value="Peptidase_M20"/>
    <property type="match status" value="1"/>
</dbReference>
<gene>
    <name evidence="3" type="ORF">SAMN02744037_00129</name>
</gene>
<keyword evidence="4" id="KW-1185">Reference proteome</keyword>
<keyword evidence="2" id="KW-0175">Coiled coil</keyword>
<evidence type="ECO:0000256" key="2">
    <source>
        <dbReference type="SAM" id="Coils"/>
    </source>
</evidence>
<organism evidence="3 4">
    <name type="scientific">Tepidibacter formicigenes DSM 15518</name>
    <dbReference type="NCBI Taxonomy" id="1123349"/>
    <lineage>
        <taxon>Bacteria</taxon>
        <taxon>Bacillati</taxon>
        <taxon>Bacillota</taxon>
        <taxon>Clostridia</taxon>
        <taxon>Peptostreptococcales</taxon>
        <taxon>Peptostreptococcaceae</taxon>
        <taxon>Tepidibacter</taxon>
    </lineage>
</organism>
<dbReference type="PANTHER" id="PTHR42994">
    <property type="entry name" value="PEPTIDASE T"/>
    <property type="match status" value="1"/>
</dbReference>
<dbReference type="InterPro" id="IPR012166">
    <property type="entry name" value="Uncharacterised_RocB"/>
</dbReference>
<dbReference type="Proteomes" id="UP000242497">
    <property type="component" value="Unassembled WGS sequence"/>
</dbReference>
<sequence length="545" mass="63764">MNNYIEKIFLELVGIKSDTGTSLERNIEEYLYNWFENNDYFIKNKENFGLYKLNNDHLKRSIVWGLVKGSGNDTVVLIHHHDVVNELDYGKLSKYAYSPFELMKTIKEYKLPNEIEKELGSGEWIFGRGTADMKAGASIQLYLIDKYSKLNAFKGNLLIISVPDEECLSAGMREAIYLLNELNEKFNLNYKLLINSEPHQREKENEGVIYEGSVGKIMPIVYVRGKQTHVGDIFEGFNPVSLLSSIVRRTELNTGFSDVMDEEITPPPSWTYFRDNKKFYDVSIPRSACGYFSILNLYTSPYEIINKIKKICEESFEEVLDNMNENYNKYLNRINKKSKKLPWRVNVKTFDELYNQAKSEYKDAFINDYKKTMDNIKINIKDKKINMQEASFILIEKTLEYIKDISPIVIIGLSPPYYPNVCNRDFNDLSNTIKYLSDRINEYSAKNWNENYKKKNYFMGISDMSYTFLNNHEEVKKAIGPNMPLWDEVYSIYFEGIKKLSIPVVNIGPWGKDIHKFTERVYKKDLLERTPKLIDYAIQIVLDMI</sequence>